<dbReference type="InterPro" id="IPR019734">
    <property type="entry name" value="TPR_rpt"/>
</dbReference>
<feature type="compositionally biased region" description="Polar residues" evidence="1">
    <location>
        <begin position="30"/>
        <end position="40"/>
    </location>
</feature>
<evidence type="ECO:0000313" key="2">
    <source>
        <dbReference type="EMBL" id="QDV22512.1"/>
    </source>
</evidence>
<dbReference type="KEGG" id="ahel:Q31a_07980"/>
<sequence length="452" mass="49720">MYRWSLAILAMSGIAIACAISWHQGRSANSVDGSLASPQHDTSEQRTERAAPTAMGEREGLTEPTIRIPQFSAPGNAEQFHIEAETVVLLLLKTVGRKHEAIHVAALLEAQLHNTEKAESLWRECIDLAPDTERYYVNLAAVLSEQGDSRSAVEILKLANQRGLRSVDLVHHLCVSYIDSGELKQATVECEKGLEEFGKSPALLLVYGSALLENGQADRAEQILKEAIRMGAGAQLANSYLMRALLLQGKREEASVVKDLLRESAEQEEHSADSRYAALSDAEGRRILLSVLAGAGHVYQLYRNYEFAELVLLRAISVDPGHAVALEQLATMFGQLEQYANELTVREHQLQLRPFDLLGHLKLAKAAALNGNPQRAEAAIKLAISRSPTSSTGFVAMAEFLLEQNEAKKAEWYATRAFGMRPSDELAAALLRKTLRLQGKETEAQEVHIIQD</sequence>
<dbReference type="Gene3D" id="1.25.40.10">
    <property type="entry name" value="Tetratricopeptide repeat domain"/>
    <property type="match status" value="2"/>
</dbReference>
<dbReference type="SUPFAM" id="SSF48452">
    <property type="entry name" value="TPR-like"/>
    <property type="match status" value="2"/>
</dbReference>
<proteinExistence type="predicted"/>
<dbReference type="PANTHER" id="PTHR44809">
    <property type="match status" value="1"/>
</dbReference>
<keyword evidence="3" id="KW-1185">Reference proteome</keyword>
<dbReference type="EMBL" id="CP036298">
    <property type="protein sequence ID" value="QDV22512.1"/>
    <property type="molecule type" value="Genomic_DNA"/>
</dbReference>
<protein>
    <submittedName>
        <fullName evidence="2">Tetratricopeptide repeat protein</fullName>
    </submittedName>
</protein>
<dbReference type="AlphaFoldDB" id="A0A518G1P1"/>
<dbReference type="RefSeq" id="WP_145074154.1">
    <property type="nucleotide sequence ID" value="NZ_CP036298.1"/>
</dbReference>
<dbReference type="InterPro" id="IPR011990">
    <property type="entry name" value="TPR-like_helical_dom_sf"/>
</dbReference>
<accession>A0A518G1P1</accession>
<reference evidence="2 3" key="1">
    <citation type="submission" date="2019-02" db="EMBL/GenBank/DDBJ databases">
        <title>Deep-cultivation of Planctomycetes and their phenomic and genomic characterization uncovers novel biology.</title>
        <authorList>
            <person name="Wiegand S."/>
            <person name="Jogler M."/>
            <person name="Boedeker C."/>
            <person name="Pinto D."/>
            <person name="Vollmers J."/>
            <person name="Rivas-Marin E."/>
            <person name="Kohn T."/>
            <person name="Peeters S.H."/>
            <person name="Heuer A."/>
            <person name="Rast P."/>
            <person name="Oberbeckmann S."/>
            <person name="Bunk B."/>
            <person name="Jeske O."/>
            <person name="Meyerdierks A."/>
            <person name="Storesund J.E."/>
            <person name="Kallscheuer N."/>
            <person name="Luecker S."/>
            <person name="Lage O.M."/>
            <person name="Pohl T."/>
            <person name="Merkel B.J."/>
            <person name="Hornburger P."/>
            <person name="Mueller R.-W."/>
            <person name="Bruemmer F."/>
            <person name="Labrenz M."/>
            <person name="Spormann A.M."/>
            <person name="Op den Camp H."/>
            <person name="Overmann J."/>
            <person name="Amann R."/>
            <person name="Jetten M.S.M."/>
            <person name="Mascher T."/>
            <person name="Medema M.H."/>
            <person name="Devos D.P."/>
            <person name="Kaster A.-K."/>
            <person name="Ovreas L."/>
            <person name="Rohde M."/>
            <person name="Galperin M.Y."/>
            <person name="Jogler C."/>
        </authorList>
    </citation>
    <scope>NUCLEOTIDE SEQUENCE [LARGE SCALE GENOMIC DNA]</scope>
    <source>
        <strain evidence="2 3">Q31a</strain>
    </source>
</reference>
<dbReference type="InterPro" id="IPR052943">
    <property type="entry name" value="TMTC_O-mannosyl-trnsfr"/>
</dbReference>
<gene>
    <name evidence="2" type="ORF">Q31a_07980</name>
</gene>
<dbReference type="PROSITE" id="PS51257">
    <property type="entry name" value="PROKAR_LIPOPROTEIN"/>
    <property type="match status" value="1"/>
</dbReference>
<evidence type="ECO:0000256" key="1">
    <source>
        <dbReference type="SAM" id="MobiDB-lite"/>
    </source>
</evidence>
<dbReference type="PANTHER" id="PTHR44809:SF1">
    <property type="entry name" value="PROTEIN O-MANNOSYL-TRANSFERASE TMTC1"/>
    <property type="match status" value="1"/>
</dbReference>
<organism evidence="2 3">
    <name type="scientific">Aureliella helgolandensis</name>
    <dbReference type="NCBI Taxonomy" id="2527968"/>
    <lineage>
        <taxon>Bacteria</taxon>
        <taxon>Pseudomonadati</taxon>
        <taxon>Planctomycetota</taxon>
        <taxon>Planctomycetia</taxon>
        <taxon>Pirellulales</taxon>
        <taxon>Pirellulaceae</taxon>
        <taxon>Aureliella</taxon>
    </lineage>
</organism>
<feature type="region of interest" description="Disordered" evidence="1">
    <location>
        <begin position="30"/>
        <end position="62"/>
    </location>
</feature>
<evidence type="ECO:0000313" key="3">
    <source>
        <dbReference type="Proteomes" id="UP000318017"/>
    </source>
</evidence>
<dbReference type="Proteomes" id="UP000318017">
    <property type="component" value="Chromosome"/>
</dbReference>
<name>A0A518G1P1_9BACT</name>
<dbReference type="SMART" id="SM00028">
    <property type="entry name" value="TPR"/>
    <property type="match status" value="4"/>
</dbReference>
<dbReference type="OrthoDB" id="275761at2"/>
<dbReference type="Pfam" id="PF14559">
    <property type="entry name" value="TPR_19"/>
    <property type="match status" value="1"/>
</dbReference>